<gene>
    <name evidence="1" type="ORF">FKV42_00970</name>
</gene>
<dbReference type="EMBL" id="VIAQ01000006">
    <property type="protein sequence ID" value="TQD28275.1"/>
    <property type="molecule type" value="Genomic_DNA"/>
</dbReference>
<sequence length="141" mass="16361">MESKKEHSGVFSMASACFYQSSEEIPLSDMMEIKAQHVLHGEHSLEEQALLLYKIDVSQEDPLGFYTCQDLPDKDTEFIQCLNADLKHWLIFYGAPEPCTLAWWTVVVHHRDRTTQEKCASIYHRYVGLFDEMCPNEEVKT</sequence>
<dbReference type="Proteomes" id="UP000319335">
    <property type="component" value="Unassembled WGS sequence"/>
</dbReference>
<keyword evidence="2" id="KW-1185">Reference proteome</keyword>
<protein>
    <submittedName>
        <fullName evidence="1">Uncharacterized protein</fullName>
    </submittedName>
</protein>
<evidence type="ECO:0000313" key="2">
    <source>
        <dbReference type="Proteomes" id="UP000319335"/>
    </source>
</evidence>
<reference evidence="1 2" key="1">
    <citation type="submission" date="2019-06" db="EMBL/GenBank/DDBJ databases">
        <title>Draft genome sequence of Methanolobus vulcani B1d.</title>
        <authorList>
            <person name="Creighbaum A.J."/>
            <person name="Ticak T."/>
            <person name="Hariraju D."/>
            <person name="Arivett B.A."/>
            <person name="Ferguson D.J.Jr."/>
        </authorList>
    </citation>
    <scope>NUCLEOTIDE SEQUENCE [LARGE SCALE GENOMIC DNA]</scope>
    <source>
        <strain evidence="1 2">B1d</strain>
    </source>
</reference>
<name>A0A7Z8P2C5_9EURY</name>
<proteinExistence type="predicted"/>
<accession>A0A7Z8P2C5</accession>
<organism evidence="1 2">
    <name type="scientific">Methanolobus vulcani</name>
    <dbReference type="NCBI Taxonomy" id="38026"/>
    <lineage>
        <taxon>Archaea</taxon>
        <taxon>Methanobacteriati</taxon>
        <taxon>Methanobacteriota</taxon>
        <taxon>Stenosarchaea group</taxon>
        <taxon>Methanomicrobia</taxon>
        <taxon>Methanosarcinales</taxon>
        <taxon>Methanosarcinaceae</taxon>
        <taxon>Methanolobus</taxon>
    </lineage>
</organism>
<dbReference type="RefSeq" id="WP_154808380.1">
    <property type="nucleotide sequence ID" value="NZ_VIAQ01000006.1"/>
</dbReference>
<comment type="caution">
    <text evidence="1">The sequence shown here is derived from an EMBL/GenBank/DDBJ whole genome shotgun (WGS) entry which is preliminary data.</text>
</comment>
<dbReference type="AlphaFoldDB" id="A0A7Z8P2C5"/>
<evidence type="ECO:0000313" key="1">
    <source>
        <dbReference type="EMBL" id="TQD28275.1"/>
    </source>
</evidence>
<dbReference type="PROSITE" id="PS51257">
    <property type="entry name" value="PROKAR_LIPOPROTEIN"/>
    <property type="match status" value="1"/>
</dbReference>